<dbReference type="EMBL" id="AWOR01000037">
    <property type="protein sequence ID" value="KGH30832.1"/>
    <property type="molecule type" value="Genomic_DNA"/>
</dbReference>
<dbReference type="Proteomes" id="UP000029553">
    <property type="component" value="Unassembled WGS sequence"/>
</dbReference>
<organism evidence="1 2">
    <name type="scientific">Comamonas testosteroni</name>
    <name type="common">Pseudomonas testosteroni</name>
    <dbReference type="NCBI Taxonomy" id="285"/>
    <lineage>
        <taxon>Bacteria</taxon>
        <taxon>Pseudomonadati</taxon>
        <taxon>Pseudomonadota</taxon>
        <taxon>Betaproteobacteria</taxon>
        <taxon>Burkholderiales</taxon>
        <taxon>Comamonadaceae</taxon>
        <taxon>Comamonas</taxon>
    </lineage>
</organism>
<proteinExistence type="predicted"/>
<reference evidence="1 2" key="1">
    <citation type="submission" date="2013-09" db="EMBL/GenBank/DDBJ databases">
        <title>High correlation between genotypes and phenotypes of environmental bacteria Comamonas testosteroni strains.</title>
        <authorList>
            <person name="Liu L."/>
            <person name="Zhu W."/>
            <person name="Xia X."/>
            <person name="Xu B."/>
            <person name="Luo M."/>
            <person name="Wang G."/>
        </authorList>
    </citation>
    <scope>NUCLEOTIDE SEQUENCE [LARGE SCALE GENOMIC DNA]</scope>
    <source>
        <strain evidence="1 2">JL40</strain>
    </source>
</reference>
<gene>
    <name evidence="1" type="ORF">P353_08200</name>
</gene>
<dbReference type="GO" id="GO:0110001">
    <property type="term" value="C:toxin-antitoxin complex"/>
    <property type="evidence" value="ECO:0007669"/>
    <property type="project" value="InterPro"/>
</dbReference>
<name>A0A096HPD9_COMTE</name>
<dbReference type="InterPro" id="IPR018669">
    <property type="entry name" value="Toxin_HigB"/>
</dbReference>
<evidence type="ECO:0000313" key="1">
    <source>
        <dbReference type="EMBL" id="KGH30832.1"/>
    </source>
</evidence>
<dbReference type="AlphaFoldDB" id="A0A096HPD9"/>
<dbReference type="Pfam" id="PF09907">
    <property type="entry name" value="HigB_toxin"/>
    <property type="match status" value="1"/>
</dbReference>
<protein>
    <recommendedName>
        <fullName evidence="3">Type II toxin-antitoxin system HigB family toxin</fullName>
    </recommendedName>
</protein>
<evidence type="ECO:0008006" key="3">
    <source>
        <dbReference type="Google" id="ProtNLM"/>
    </source>
</evidence>
<accession>A0A096HPD9</accession>
<sequence>MATKAQWRSPADVKAAFGNASIVGNNRVVFNIKGNDYRLIVAIAYKMQWAYVKFVGTHKQYDAIDAATVDNSK</sequence>
<dbReference type="GO" id="GO:0003723">
    <property type="term" value="F:RNA binding"/>
    <property type="evidence" value="ECO:0007669"/>
    <property type="project" value="InterPro"/>
</dbReference>
<comment type="caution">
    <text evidence="1">The sequence shown here is derived from an EMBL/GenBank/DDBJ whole genome shotgun (WGS) entry which is preliminary data.</text>
</comment>
<dbReference type="GO" id="GO:0004519">
    <property type="term" value="F:endonuclease activity"/>
    <property type="evidence" value="ECO:0007669"/>
    <property type="project" value="InterPro"/>
</dbReference>
<evidence type="ECO:0000313" key="2">
    <source>
        <dbReference type="Proteomes" id="UP000029553"/>
    </source>
</evidence>